<accession>A0A6U4Y8X3</accession>
<name>A0A6U4Y8X3_HEMAN</name>
<protein>
    <submittedName>
        <fullName evidence="1">Uncharacterized protein</fullName>
    </submittedName>
</protein>
<dbReference type="EMBL" id="HBFX01030980">
    <property type="protein sequence ID" value="CAD8967683.1"/>
    <property type="molecule type" value="Transcribed_RNA"/>
</dbReference>
<proteinExistence type="predicted"/>
<reference evidence="1" key="1">
    <citation type="submission" date="2021-01" db="EMBL/GenBank/DDBJ databases">
        <authorList>
            <person name="Corre E."/>
            <person name="Pelletier E."/>
            <person name="Niang G."/>
            <person name="Scheremetjew M."/>
            <person name="Finn R."/>
            <person name="Kale V."/>
            <person name="Holt S."/>
            <person name="Cochrane G."/>
            <person name="Meng A."/>
            <person name="Brown T."/>
            <person name="Cohen L."/>
        </authorList>
    </citation>
    <scope>NUCLEOTIDE SEQUENCE</scope>
    <source>
        <strain evidence="1">CCMP644</strain>
    </source>
</reference>
<organism evidence="1">
    <name type="scientific">Hemiselmis andersenii</name>
    <name type="common">Cryptophyte alga</name>
    <dbReference type="NCBI Taxonomy" id="464988"/>
    <lineage>
        <taxon>Eukaryota</taxon>
        <taxon>Cryptophyceae</taxon>
        <taxon>Cryptomonadales</taxon>
        <taxon>Hemiselmidaceae</taxon>
        <taxon>Hemiselmis</taxon>
    </lineage>
</organism>
<dbReference type="AlphaFoldDB" id="A0A6U4Y8X3"/>
<sequence length="157" mass="16495">MEQTSGVEFVGVDDPSVFTFDPPGGVIKGTGNRPVIPATRILTVRFAPKDEGVYMSRFKVSVEGGRSAVLVLTGAGSFQENMEPGGSTGVIRDHPGMSSLLTGVRGPVVPNEAFYGADPGATAHPAPQELPSWYDMDKAMTPMHLTRFTGTLGGIGE</sequence>
<gene>
    <name evidence="1" type="ORF">HAND00432_LOCUS18686</name>
</gene>
<evidence type="ECO:0000313" key="1">
    <source>
        <dbReference type="EMBL" id="CAD8967683.1"/>
    </source>
</evidence>